<evidence type="ECO:0000259" key="5">
    <source>
        <dbReference type="PROSITE" id="PS50011"/>
    </source>
</evidence>
<keyword evidence="2" id="KW-0547">Nucleotide-binding</keyword>
<evidence type="ECO:0000256" key="2">
    <source>
        <dbReference type="ARBA" id="ARBA00022741"/>
    </source>
</evidence>
<proteinExistence type="predicted"/>
<keyword evidence="7" id="KW-1185">Reference proteome</keyword>
<keyword evidence="1" id="KW-0808">Transferase</keyword>
<name>A0AAD7EKZ2_9AGAR</name>
<gene>
    <name evidence="6" type="ORF">DFH08DRAFT_786042</name>
</gene>
<accession>A0AAD7EKZ2</accession>
<dbReference type="PANTHER" id="PTHR44329">
    <property type="entry name" value="SERINE/THREONINE-PROTEIN KINASE TNNI3K-RELATED"/>
    <property type="match status" value="1"/>
</dbReference>
<reference evidence="6" key="1">
    <citation type="submission" date="2023-03" db="EMBL/GenBank/DDBJ databases">
        <title>Massive genome expansion in bonnet fungi (Mycena s.s.) driven by repeated elements and novel gene families across ecological guilds.</title>
        <authorList>
            <consortium name="Lawrence Berkeley National Laboratory"/>
            <person name="Harder C.B."/>
            <person name="Miyauchi S."/>
            <person name="Viragh M."/>
            <person name="Kuo A."/>
            <person name="Thoen E."/>
            <person name="Andreopoulos B."/>
            <person name="Lu D."/>
            <person name="Skrede I."/>
            <person name="Drula E."/>
            <person name="Henrissat B."/>
            <person name="Morin E."/>
            <person name="Kohler A."/>
            <person name="Barry K."/>
            <person name="LaButti K."/>
            <person name="Morin E."/>
            <person name="Salamov A."/>
            <person name="Lipzen A."/>
            <person name="Mereny Z."/>
            <person name="Hegedus B."/>
            <person name="Baldrian P."/>
            <person name="Stursova M."/>
            <person name="Weitz H."/>
            <person name="Taylor A."/>
            <person name="Grigoriev I.V."/>
            <person name="Nagy L.G."/>
            <person name="Martin F."/>
            <person name="Kauserud H."/>
        </authorList>
    </citation>
    <scope>NUCLEOTIDE SEQUENCE</scope>
    <source>
        <strain evidence="6">CBHHK002</strain>
    </source>
</reference>
<dbReference type="PANTHER" id="PTHR44329:SF288">
    <property type="entry name" value="MITOGEN-ACTIVATED PROTEIN KINASE KINASE KINASE 20"/>
    <property type="match status" value="1"/>
</dbReference>
<dbReference type="GO" id="GO:0005524">
    <property type="term" value="F:ATP binding"/>
    <property type="evidence" value="ECO:0007669"/>
    <property type="project" value="UniProtKB-KW"/>
</dbReference>
<dbReference type="SUPFAM" id="SSF56112">
    <property type="entry name" value="Protein kinase-like (PK-like)"/>
    <property type="match status" value="1"/>
</dbReference>
<sequence>MSTFGRCTPSFLLGNTPSDRMNRLLDILRSDEEVKVIRQLTGLDAQRFLDSAQEVLELEGCFSRPAENVLYRKACKLVDDLCGATKRLPAALFVAAEMPEFPNVLTHGGQSDIYLCERHGGLPGFPGRVVLKRLRIEGERYKELCREALACRRLHHPSVLEFLGIDDKTFPEPYKCLISPYLQNGTIMEYRKKKGAANIRLLTRILEIAEGLDYIHGESLVHGDLHPGNILIDDEEHVKITDFGLATFLNATTTEYGRSKSSAITPGGTAAYMAPELLGCRMEHETAKLRKKSDKSDVFAFASVCYELYRGHRPLHKYPGPAIRILLEPKLEGGQLVTKNPWLRLPRPTAEGTSLPMPVLLWALVQKSWGISSARPTAGELIQDLGEAVNS</sequence>
<evidence type="ECO:0000313" key="6">
    <source>
        <dbReference type="EMBL" id="KAJ7331007.1"/>
    </source>
</evidence>
<comment type="caution">
    <text evidence="6">The sequence shown here is derived from an EMBL/GenBank/DDBJ whole genome shotgun (WGS) entry which is preliminary data.</text>
</comment>
<dbReference type="Gene3D" id="1.10.510.10">
    <property type="entry name" value="Transferase(Phosphotransferase) domain 1"/>
    <property type="match status" value="1"/>
</dbReference>
<evidence type="ECO:0000256" key="1">
    <source>
        <dbReference type="ARBA" id="ARBA00022679"/>
    </source>
</evidence>
<dbReference type="AlphaFoldDB" id="A0AAD7EKZ2"/>
<feature type="domain" description="Protein kinase" evidence="5">
    <location>
        <begin position="99"/>
        <end position="391"/>
    </location>
</feature>
<keyword evidence="3 6" id="KW-0418">Kinase</keyword>
<dbReference type="Proteomes" id="UP001218218">
    <property type="component" value="Unassembled WGS sequence"/>
</dbReference>
<evidence type="ECO:0000313" key="7">
    <source>
        <dbReference type="Proteomes" id="UP001218218"/>
    </source>
</evidence>
<dbReference type="InterPro" id="IPR051681">
    <property type="entry name" value="Ser/Thr_Kinases-Pseudokinases"/>
</dbReference>
<evidence type="ECO:0000256" key="4">
    <source>
        <dbReference type="ARBA" id="ARBA00022840"/>
    </source>
</evidence>
<protein>
    <submittedName>
        <fullName evidence="6">Kinase-like domain-containing protein</fullName>
    </submittedName>
</protein>
<evidence type="ECO:0000256" key="3">
    <source>
        <dbReference type="ARBA" id="ARBA00022777"/>
    </source>
</evidence>
<dbReference type="Pfam" id="PF00069">
    <property type="entry name" value="Pkinase"/>
    <property type="match status" value="1"/>
</dbReference>
<dbReference type="PROSITE" id="PS50011">
    <property type="entry name" value="PROTEIN_KINASE_DOM"/>
    <property type="match status" value="1"/>
</dbReference>
<dbReference type="EMBL" id="JARIHO010000036">
    <property type="protein sequence ID" value="KAJ7331007.1"/>
    <property type="molecule type" value="Genomic_DNA"/>
</dbReference>
<dbReference type="InterPro" id="IPR000719">
    <property type="entry name" value="Prot_kinase_dom"/>
</dbReference>
<dbReference type="InterPro" id="IPR011009">
    <property type="entry name" value="Kinase-like_dom_sf"/>
</dbReference>
<keyword evidence="4" id="KW-0067">ATP-binding</keyword>
<dbReference type="GO" id="GO:0004674">
    <property type="term" value="F:protein serine/threonine kinase activity"/>
    <property type="evidence" value="ECO:0007669"/>
    <property type="project" value="TreeGrafter"/>
</dbReference>
<organism evidence="6 7">
    <name type="scientific">Mycena albidolilacea</name>
    <dbReference type="NCBI Taxonomy" id="1033008"/>
    <lineage>
        <taxon>Eukaryota</taxon>
        <taxon>Fungi</taxon>
        <taxon>Dikarya</taxon>
        <taxon>Basidiomycota</taxon>
        <taxon>Agaricomycotina</taxon>
        <taxon>Agaricomycetes</taxon>
        <taxon>Agaricomycetidae</taxon>
        <taxon>Agaricales</taxon>
        <taxon>Marasmiineae</taxon>
        <taxon>Mycenaceae</taxon>
        <taxon>Mycena</taxon>
    </lineage>
</organism>